<evidence type="ECO:0000256" key="14">
    <source>
        <dbReference type="ARBA" id="ARBA00023065"/>
    </source>
</evidence>
<evidence type="ECO:0000256" key="1">
    <source>
        <dbReference type="ARBA" id="ARBA00004141"/>
    </source>
</evidence>
<evidence type="ECO:0000256" key="18">
    <source>
        <dbReference type="SAM" id="SignalP"/>
    </source>
</evidence>
<feature type="transmembrane region" description="Helical" evidence="17">
    <location>
        <begin position="37"/>
        <end position="60"/>
    </location>
</feature>
<comment type="subcellular location">
    <subcellularLocation>
        <location evidence="1">Membrane</location>
        <topology evidence="1">Multi-pass membrane protein</topology>
    </subcellularLocation>
</comment>
<dbReference type="InterPro" id="IPR004481">
    <property type="entry name" value="K/Na/Ca-exchanger"/>
</dbReference>
<keyword evidence="21" id="KW-1185">Reference proteome</keyword>
<feature type="transmembrane region" description="Helical" evidence="17">
    <location>
        <begin position="404"/>
        <end position="427"/>
    </location>
</feature>
<feature type="transmembrane region" description="Helical" evidence="17">
    <location>
        <begin position="362"/>
        <end position="383"/>
    </location>
</feature>
<proteinExistence type="inferred from homology"/>
<evidence type="ECO:0000256" key="7">
    <source>
        <dbReference type="ARBA" id="ARBA00022692"/>
    </source>
</evidence>
<evidence type="ECO:0000256" key="10">
    <source>
        <dbReference type="ARBA" id="ARBA00022847"/>
    </source>
</evidence>
<keyword evidence="6" id="KW-0109">Calcium transport</keyword>
<evidence type="ECO:0000256" key="9">
    <source>
        <dbReference type="ARBA" id="ARBA00022837"/>
    </source>
</evidence>
<evidence type="ECO:0000256" key="11">
    <source>
        <dbReference type="ARBA" id="ARBA00022958"/>
    </source>
</evidence>
<keyword evidence="4" id="KW-0050">Antiport</keyword>
<dbReference type="GO" id="GO:0006874">
    <property type="term" value="P:intracellular calcium ion homeostasis"/>
    <property type="evidence" value="ECO:0007669"/>
    <property type="project" value="TreeGrafter"/>
</dbReference>
<evidence type="ECO:0000256" key="13">
    <source>
        <dbReference type="ARBA" id="ARBA00023053"/>
    </source>
</evidence>
<dbReference type="GO" id="GO:0005886">
    <property type="term" value="C:plasma membrane"/>
    <property type="evidence" value="ECO:0007669"/>
    <property type="project" value="TreeGrafter"/>
</dbReference>
<evidence type="ECO:0000313" key="20">
    <source>
        <dbReference type="EMBL" id="KAK2188218.1"/>
    </source>
</evidence>
<evidence type="ECO:0000256" key="2">
    <source>
        <dbReference type="ARBA" id="ARBA00005364"/>
    </source>
</evidence>
<gene>
    <name evidence="20" type="ORF">NP493_139g00002</name>
</gene>
<dbReference type="NCBIfam" id="TIGR00367">
    <property type="entry name" value="calcium/sodium antiporter"/>
    <property type="match status" value="1"/>
</dbReference>
<evidence type="ECO:0000256" key="5">
    <source>
        <dbReference type="ARBA" id="ARBA00022538"/>
    </source>
</evidence>
<dbReference type="GO" id="GO:0005262">
    <property type="term" value="F:calcium channel activity"/>
    <property type="evidence" value="ECO:0007669"/>
    <property type="project" value="TreeGrafter"/>
</dbReference>
<keyword evidence="9" id="KW-0106">Calcium</keyword>
<evidence type="ECO:0000256" key="12">
    <source>
        <dbReference type="ARBA" id="ARBA00022989"/>
    </source>
</evidence>
<keyword evidence="15 17" id="KW-0472">Membrane</keyword>
<keyword evidence="7 17" id="KW-0812">Transmembrane</keyword>
<feature type="transmembrane region" description="Helical" evidence="17">
    <location>
        <begin position="72"/>
        <end position="97"/>
    </location>
</feature>
<dbReference type="FunFam" id="1.20.1420.30:FF:000009">
    <property type="entry name" value="sodium/potassium/calcium exchanger 5 isoform X2"/>
    <property type="match status" value="1"/>
</dbReference>
<organism evidence="20 21">
    <name type="scientific">Ridgeia piscesae</name>
    <name type="common">Tubeworm</name>
    <dbReference type="NCBI Taxonomy" id="27915"/>
    <lineage>
        <taxon>Eukaryota</taxon>
        <taxon>Metazoa</taxon>
        <taxon>Spiralia</taxon>
        <taxon>Lophotrochozoa</taxon>
        <taxon>Annelida</taxon>
        <taxon>Polychaeta</taxon>
        <taxon>Sedentaria</taxon>
        <taxon>Canalipalpata</taxon>
        <taxon>Sabellida</taxon>
        <taxon>Siboglinidae</taxon>
        <taxon>Ridgeia</taxon>
    </lineage>
</organism>
<dbReference type="GO" id="GO:0008273">
    <property type="term" value="F:calcium, potassium:sodium antiporter activity"/>
    <property type="evidence" value="ECO:0007669"/>
    <property type="project" value="TreeGrafter"/>
</dbReference>
<feature type="domain" description="Sodium/calcium exchanger membrane region" evidence="19">
    <location>
        <begin position="327"/>
        <end position="478"/>
    </location>
</feature>
<accession>A0AAD9P4X6</accession>
<dbReference type="PANTHER" id="PTHR10846">
    <property type="entry name" value="SODIUM/POTASSIUM/CALCIUM EXCHANGER"/>
    <property type="match status" value="1"/>
</dbReference>
<dbReference type="PANTHER" id="PTHR10846:SF73">
    <property type="entry name" value="SODIUM_CALCIUM EXCHANGER MEMBRANE REGION DOMAIN-CONTAINING PROTEIN"/>
    <property type="match status" value="1"/>
</dbReference>
<protein>
    <recommendedName>
        <fullName evidence="19">Sodium/calcium exchanger membrane region domain-containing protein</fullName>
    </recommendedName>
</protein>
<evidence type="ECO:0000259" key="19">
    <source>
        <dbReference type="Pfam" id="PF01699"/>
    </source>
</evidence>
<evidence type="ECO:0000256" key="3">
    <source>
        <dbReference type="ARBA" id="ARBA00022448"/>
    </source>
</evidence>
<name>A0AAD9P4X6_RIDPI</name>
<dbReference type="InterPro" id="IPR044880">
    <property type="entry name" value="NCX_ion-bd_dom_sf"/>
</dbReference>
<keyword evidence="10" id="KW-0769">Symport</keyword>
<reference evidence="20" key="1">
    <citation type="journal article" date="2023" name="Mol. Biol. Evol.">
        <title>Third-Generation Sequencing Reveals the Adaptive Role of the Epigenome in Three Deep-Sea Polychaetes.</title>
        <authorList>
            <person name="Perez M."/>
            <person name="Aroh O."/>
            <person name="Sun Y."/>
            <person name="Lan Y."/>
            <person name="Juniper S.K."/>
            <person name="Young C.R."/>
            <person name="Angers B."/>
            <person name="Qian P.Y."/>
        </authorList>
    </citation>
    <scope>NUCLEOTIDE SEQUENCE</scope>
    <source>
        <strain evidence="20">R07B-5</strain>
    </source>
</reference>
<evidence type="ECO:0000256" key="15">
    <source>
        <dbReference type="ARBA" id="ARBA00023136"/>
    </source>
</evidence>
<comment type="similarity">
    <text evidence="2">Belongs to the Ca(2+):cation antiporter (CaCA) (TC 2.A.19) family. SLC24A subfamily.</text>
</comment>
<evidence type="ECO:0000256" key="17">
    <source>
        <dbReference type="SAM" id="Phobius"/>
    </source>
</evidence>
<dbReference type="Proteomes" id="UP001209878">
    <property type="component" value="Unassembled WGS sequence"/>
</dbReference>
<dbReference type="GO" id="GO:0015293">
    <property type="term" value="F:symporter activity"/>
    <property type="evidence" value="ECO:0007669"/>
    <property type="project" value="UniProtKB-KW"/>
</dbReference>
<keyword evidence="5" id="KW-0633">Potassium transport</keyword>
<feature type="domain" description="Sodium/calcium exchanger membrane region" evidence="19">
    <location>
        <begin position="2"/>
        <end position="142"/>
    </location>
</feature>
<feature type="transmembrane region" description="Helical" evidence="17">
    <location>
        <begin position="327"/>
        <end position="356"/>
    </location>
</feature>
<feature type="signal peptide" evidence="18">
    <location>
        <begin position="1"/>
        <end position="21"/>
    </location>
</feature>
<comment type="caution">
    <text evidence="20">The sequence shown here is derived from an EMBL/GenBank/DDBJ whole genome shotgun (WGS) entry which is preliminary data.</text>
</comment>
<evidence type="ECO:0000256" key="6">
    <source>
        <dbReference type="ARBA" id="ARBA00022568"/>
    </source>
</evidence>
<dbReference type="Pfam" id="PF01699">
    <property type="entry name" value="Na_Ca_ex"/>
    <property type="match status" value="2"/>
</dbReference>
<evidence type="ECO:0000313" key="21">
    <source>
        <dbReference type="Proteomes" id="UP001209878"/>
    </source>
</evidence>
<evidence type="ECO:0000256" key="4">
    <source>
        <dbReference type="ARBA" id="ARBA00022449"/>
    </source>
</evidence>
<dbReference type="Gene3D" id="1.20.1420.30">
    <property type="entry name" value="NCX, central ion-binding region"/>
    <property type="match status" value="2"/>
</dbReference>
<dbReference type="EMBL" id="JAODUO010000139">
    <property type="protein sequence ID" value="KAK2188218.1"/>
    <property type="molecule type" value="Genomic_DNA"/>
</dbReference>
<keyword evidence="8 18" id="KW-0732">Signal</keyword>
<keyword evidence="12 17" id="KW-1133">Transmembrane helix</keyword>
<dbReference type="AlphaFoldDB" id="A0AAD9P4X6"/>
<feature type="transmembrane region" description="Helical" evidence="17">
    <location>
        <begin position="433"/>
        <end position="454"/>
    </location>
</feature>
<keyword evidence="16" id="KW-0739">Sodium transport</keyword>
<dbReference type="InterPro" id="IPR004837">
    <property type="entry name" value="NaCa_Exmemb"/>
</dbReference>
<keyword evidence="13" id="KW-0915">Sodium</keyword>
<keyword evidence="3" id="KW-0813">Transport</keyword>
<dbReference type="FunFam" id="1.20.1420.30:FF:000018">
    <property type="entry name" value="Sodium/potassium/calcium exchanger 2"/>
    <property type="match status" value="1"/>
</dbReference>
<evidence type="ECO:0000256" key="8">
    <source>
        <dbReference type="ARBA" id="ARBA00022729"/>
    </source>
</evidence>
<keyword evidence="14" id="KW-0406">Ion transport</keyword>
<feature type="transmembrane region" description="Helical" evidence="17">
    <location>
        <begin position="461"/>
        <end position="479"/>
    </location>
</feature>
<evidence type="ECO:0000256" key="16">
    <source>
        <dbReference type="ARBA" id="ARBA00023201"/>
    </source>
</evidence>
<keyword evidence="11" id="KW-0630">Potassium</keyword>
<sequence>MLAMYMFTALAVVCDIYFVSSLDKICEKLHLSEDVAGATFMAAGSSAPELFTSVIGVFIAKGDVGVGTIVGSAVFNILFVIGLCGIFAGQIVMLAWYPLIRDSTFYSLSVIILISSIADASVQWYEALLMLLLYVAYIGVMWFNTPLQKWAVARIHIFGVRPDDVKQILSPMEDRKCYQTYEMFPQENGTKPGEQTPDVFSMHETRRVSFEDACFRIMKGKEFKSKTRFKSAAYIVLLERREMMQRRRQKTRPKTFSLDSDSTSYMKAVRGSTAIQDEFDSAAEWKQLPIYDDGVCHIFRWVALLPIKIVLYYTVPNCREPRWQGWFMVTFINSIVWIAIFSYLMVWMVAVIGFTFGIPDSIMGITFLAAGTSVPDAMASVMVARQGQGDMAVSNTIGSNVFDILIGLALPWFIQTAIVSSGSSVAINSNGLVFSVVLLFLTVILTISAVHFGGWRLDRRLGIICLLSYSVFLFFSIMIEFNVFGYVNAPMCAESG</sequence>
<feature type="chain" id="PRO_5042265760" description="Sodium/calcium exchanger membrane region domain-containing protein" evidence="18">
    <location>
        <begin position="22"/>
        <end position="496"/>
    </location>
</feature>
<feature type="transmembrane region" description="Helical" evidence="17">
    <location>
        <begin position="127"/>
        <end position="144"/>
    </location>
</feature>